<organism evidence="2 3">
    <name type="scientific">Gymnopilus junonius</name>
    <name type="common">Spectacular rustgill mushroom</name>
    <name type="synonym">Gymnopilus spectabilis subsp. junonius</name>
    <dbReference type="NCBI Taxonomy" id="109634"/>
    <lineage>
        <taxon>Eukaryota</taxon>
        <taxon>Fungi</taxon>
        <taxon>Dikarya</taxon>
        <taxon>Basidiomycota</taxon>
        <taxon>Agaricomycotina</taxon>
        <taxon>Agaricomycetes</taxon>
        <taxon>Agaricomycetidae</taxon>
        <taxon>Agaricales</taxon>
        <taxon>Agaricineae</taxon>
        <taxon>Hymenogastraceae</taxon>
        <taxon>Gymnopilus</taxon>
    </lineage>
</organism>
<comment type="caution">
    <text evidence="2">The sequence shown here is derived from an EMBL/GenBank/DDBJ whole genome shotgun (WGS) entry which is preliminary data.</text>
</comment>
<feature type="compositionally biased region" description="Polar residues" evidence="1">
    <location>
        <begin position="21"/>
        <end position="30"/>
    </location>
</feature>
<sequence length="153" mass="17119">MSLSRLPLPSIDRILESEVDTNAKNASGQDNIDAAMTSSPSAPDAPLPAIVPQAHLMKTIDFRDNDLENEEVELFFLKVGFPDELPSDKDDAQTAFEEGRAVDVVDPPVIEQEQAPNRWLNLILAIRRLFPFRLAEVLLRKIGRELAQVFAQR</sequence>
<evidence type="ECO:0000256" key="1">
    <source>
        <dbReference type="SAM" id="MobiDB-lite"/>
    </source>
</evidence>
<protein>
    <submittedName>
        <fullName evidence="2">Uncharacterized protein</fullName>
    </submittedName>
</protein>
<accession>A0A9P5NX25</accession>
<dbReference type="Proteomes" id="UP000724874">
    <property type="component" value="Unassembled WGS sequence"/>
</dbReference>
<dbReference type="AlphaFoldDB" id="A0A9P5NX25"/>
<keyword evidence="3" id="KW-1185">Reference proteome</keyword>
<feature type="region of interest" description="Disordered" evidence="1">
    <location>
        <begin position="21"/>
        <end position="48"/>
    </location>
</feature>
<feature type="compositionally biased region" description="Low complexity" evidence="1">
    <location>
        <begin position="38"/>
        <end position="48"/>
    </location>
</feature>
<gene>
    <name evidence="2" type="ORF">CPB84DRAFT_1842014</name>
</gene>
<proteinExistence type="predicted"/>
<name>A0A9P5NX25_GYMJU</name>
<dbReference type="EMBL" id="JADNYJ010000004">
    <property type="protein sequence ID" value="KAF8911507.1"/>
    <property type="molecule type" value="Genomic_DNA"/>
</dbReference>
<dbReference type="OrthoDB" id="10511862at2759"/>
<evidence type="ECO:0000313" key="3">
    <source>
        <dbReference type="Proteomes" id="UP000724874"/>
    </source>
</evidence>
<reference evidence="2" key="1">
    <citation type="submission" date="2020-11" db="EMBL/GenBank/DDBJ databases">
        <authorList>
            <consortium name="DOE Joint Genome Institute"/>
            <person name="Ahrendt S."/>
            <person name="Riley R."/>
            <person name="Andreopoulos W."/>
            <person name="LaButti K."/>
            <person name="Pangilinan J."/>
            <person name="Ruiz-duenas F.J."/>
            <person name="Barrasa J.M."/>
            <person name="Sanchez-Garcia M."/>
            <person name="Camarero S."/>
            <person name="Miyauchi S."/>
            <person name="Serrano A."/>
            <person name="Linde D."/>
            <person name="Babiker R."/>
            <person name="Drula E."/>
            <person name="Ayuso-Fernandez I."/>
            <person name="Pacheco R."/>
            <person name="Padilla G."/>
            <person name="Ferreira P."/>
            <person name="Barriuso J."/>
            <person name="Kellner H."/>
            <person name="Castanera R."/>
            <person name="Alfaro M."/>
            <person name="Ramirez L."/>
            <person name="Pisabarro A.G."/>
            <person name="Kuo A."/>
            <person name="Tritt A."/>
            <person name="Lipzen A."/>
            <person name="He G."/>
            <person name="Yan M."/>
            <person name="Ng V."/>
            <person name="Cullen D."/>
            <person name="Martin F."/>
            <person name="Rosso M.-N."/>
            <person name="Henrissat B."/>
            <person name="Hibbett D."/>
            <person name="Martinez A.T."/>
            <person name="Grigoriev I.V."/>
        </authorList>
    </citation>
    <scope>NUCLEOTIDE SEQUENCE</scope>
    <source>
        <strain evidence="2">AH 44721</strain>
    </source>
</reference>
<evidence type="ECO:0000313" key="2">
    <source>
        <dbReference type="EMBL" id="KAF8911507.1"/>
    </source>
</evidence>